<dbReference type="NCBIfam" id="TIGR01182">
    <property type="entry name" value="eda"/>
    <property type="match status" value="1"/>
</dbReference>
<comment type="subunit">
    <text evidence="3">Homotrimer.</text>
</comment>
<reference evidence="6 7" key="1">
    <citation type="submission" date="2016-10" db="EMBL/GenBank/DDBJ databases">
        <authorList>
            <person name="de Groot N.N."/>
        </authorList>
    </citation>
    <scope>NUCLEOTIDE SEQUENCE [LARGE SCALE GENOMIC DNA]</scope>
    <source>
        <strain evidence="6 7">CGMCC 1.7727</strain>
    </source>
</reference>
<dbReference type="PANTHER" id="PTHR30246">
    <property type="entry name" value="2-KETO-3-DEOXY-6-PHOSPHOGLUCONATE ALDOLASE"/>
    <property type="match status" value="1"/>
</dbReference>
<keyword evidence="4" id="KW-0456">Lyase</keyword>
<evidence type="ECO:0000256" key="5">
    <source>
        <dbReference type="ARBA" id="ARBA00023277"/>
    </source>
</evidence>
<dbReference type="EMBL" id="FOGL01000002">
    <property type="protein sequence ID" value="SER28946.1"/>
    <property type="molecule type" value="Genomic_DNA"/>
</dbReference>
<dbReference type="Pfam" id="PF01081">
    <property type="entry name" value="Aldolase"/>
    <property type="match status" value="1"/>
</dbReference>
<keyword evidence="5" id="KW-0119">Carbohydrate metabolism</keyword>
<dbReference type="RefSeq" id="WP_089739366.1">
    <property type="nucleotide sequence ID" value="NZ_FOGL01000002.1"/>
</dbReference>
<evidence type="ECO:0000256" key="4">
    <source>
        <dbReference type="ARBA" id="ARBA00023239"/>
    </source>
</evidence>
<comment type="pathway">
    <text evidence="1">Carbohydrate acid metabolism.</text>
</comment>
<proteinExistence type="inferred from homology"/>
<dbReference type="PANTHER" id="PTHR30246:SF1">
    <property type="entry name" value="2-DEHYDRO-3-DEOXY-6-PHOSPHOGALACTONATE ALDOLASE-RELATED"/>
    <property type="match status" value="1"/>
</dbReference>
<dbReference type="Proteomes" id="UP000199687">
    <property type="component" value="Unassembled WGS sequence"/>
</dbReference>
<dbReference type="CDD" id="cd00452">
    <property type="entry name" value="KDPG_aldolase"/>
    <property type="match status" value="1"/>
</dbReference>
<dbReference type="SUPFAM" id="SSF51569">
    <property type="entry name" value="Aldolase"/>
    <property type="match status" value="1"/>
</dbReference>
<evidence type="ECO:0000256" key="3">
    <source>
        <dbReference type="ARBA" id="ARBA00011233"/>
    </source>
</evidence>
<dbReference type="AlphaFoldDB" id="A0A1H9MZ01"/>
<keyword evidence="7" id="KW-1185">Reference proteome</keyword>
<name>A0A1H9MZ01_9BACI</name>
<evidence type="ECO:0000313" key="7">
    <source>
        <dbReference type="Proteomes" id="UP000199687"/>
    </source>
</evidence>
<protein>
    <submittedName>
        <fullName evidence="6">2-dehydro-3-deoxyphosphogluconate aldolase / (4S)-4-hydroxy-2-oxoglutarate aldolase</fullName>
    </submittedName>
</protein>
<dbReference type="OrthoDB" id="9802667at2"/>
<comment type="similarity">
    <text evidence="2">Belongs to the KHG/KDPG aldolase family.</text>
</comment>
<evidence type="ECO:0000256" key="2">
    <source>
        <dbReference type="ARBA" id="ARBA00006906"/>
    </source>
</evidence>
<organism evidence="6 7">
    <name type="scientific">Gracilibacillus ureilyticus</name>
    <dbReference type="NCBI Taxonomy" id="531814"/>
    <lineage>
        <taxon>Bacteria</taxon>
        <taxon>Bacillati</taxon>
        <taxon>Bacillota</taxon>
        <taxon>Bacilli</taxon>
        <taxon>Bacillales</taxon>
        <taxon>Bacillaceae</taxon>
        <taxon>Gracilibacillus</taxon>
    </lineage>
</organism>
<gene>
    <name evidence="6" type="ORF">SAMN04487944_102247</name>
</gene>
<dbReference type="STRING" id="531814.SAMN04487944_102247"/>
<accession>A0A1H9MZ01</accession>
<dbReference type="NCBIfam" id="NF005119">
    <property type="entry name" value="PRK06552.1"/>
    <property type="match status" value="1"/>
</dbReference>
<evidence type="ECO:0000256" key="1">
    <source>
        <dbReference type="ARBA" id="ARBA00004761"/>
    </source>
</evidence>
<dbReference type="InterPro" id="IPR013785">
    <property type="entry name" value="Aldolase_TIM"/>
</dbReference>
<dbReference type="Gene3D" id="3.20.20.70">
    <property type="entry name" value="Aldolase class I"/>
    <property type="match status" value="1"/>
</dbReference>
<dbReference type="GO" id="GO:0016829">
    <property type="term" value="F:lyase activity"/>
    <property type="evidence" value="ECO:0007669"/>
    <property type="project" value="UniProtKB-KW"/>
</dbReference>
<dbReference type="InterPro" id="IPR000887">
    <property type="entry name" value="Aldlse_KDPG_KHG"/>
</dbReference>
<sequence>MNKLRVLTNLQNQKVVAVIRTDTVDQAVQVADACIAGGMKAIELTYSIPHVEEAVEKLKNKYAADQEVTVGVGTVLDPYTARQAIFAGASFIVGPSFDTETAKLCNLYQVPYMPGCLTVTEIKEAMEAGADVVKVFPGSNVNPGFLKAVHAPIPQANMMPTGGVSLENMVEWLQSGAVAVGIGGNLVAPAKTGNYEKITELAKQYVEKAKEASV</sequence>
<evidence type="ECO:0000313" key="6">
    <source>
        <dbReference type="EMBL" id="SER28946.1"/>
    </source>
</evidence>